<protein>
    <recommendedName>
        <fullName evidence="4">Vacuolar protein sorting-associated protein 33B</fullName>
    </recommendedName>
</protein>
<dbReference type="InterPro" id="IPR043154">
    <property type="entry name" value="Sec-1-like_dom1"/>
</dbReference>
<dbReference type="InterPro" id="IPR043155">
    <property type="entry name" value="VPS33_dom3b"/>
</dbReference>
<dbReference type="InterPro" id="IPR001619">
    <property type="entry name" value="Sec1-like"/>
</dbReference>
<organism evidence="2 3">
    <name type="scientific">Elysia chlorotica</name>
    <name type="common">Eastern emerald elysia</name>
    <name type="synonym">Sea slug</name>
    <dbReference type="NCBI Taxonomy" id="188477"/>
    <lineage>
        <taxon>Eukaryota</taxon>
        <taxon>Metazoa</taxon>
        <taxon>Spiralia</taxon>
        <taxon>Lophotrochozoa</taxon>
        <taxon>Mollusca</taxon>
        <taxon>Gastropoda</taxon>
        <taxon>Heterobranchia</taxon>
        <taxon>Euthyneura</taxon>
        <taxon>Panpulmonata</taxon>
        <taxon>Sacoglossa</taxon>
        <taxon>Placobranchoidea</taxon>
        <taxon>Plakobranchidae</taxon>
        <taxon>Elysia</taxon>
    </lineage>
</organism>
<dbReference type="EMBL" id="RQTK01000067">
    <property type="protein sequence ID" value="RUS89069.1"/>
    <property type="molecule type" value="Genomic_DNA"/>
</dbReference>
<evidence type="ECO:0000256" key="1">
    <source>
        <dbReference type="ARBA" id="ARBA00009884"/>
    </source>
</evidence>
<dbReference type="Gene3D" id="3.40.50.1910">
    <property type="match status" value="3"/>
</dbReference>
<dbReference type="GO" id="GO:0016192">
    <property type="term" value="P:vesicle-mediated transport"/>
    <property type="evidence" value="ECO:0007669"/>
    <property type="project" value="InterPro"/>
</dbReference>
<evidence type="ECO:0000313" key="3">
    <source>
        <dbReference type="Proteomes" id="UP000271974"/>
    </source>
</evidence>
<dbReference type="InterPro" id="IPR036045">
    <property type="entry name" value="Sec1-like_sf"/>
</dbReference>
<name>A0A433U5E7_ELYCH</name>
<dbReference type="AlphaFoldDB" id="A0A433U5E7"/>
<dbReference type="Gene3D" id="3.40.50.2060">
    <property type="match status" value="1"/>
</dbReference>
<dbReference type="Gene3D" id="1.25.40.850">
    <property type="match status" value="1"/>
</dbReference>
<proteinExistence type="inferred from homology"/>
<evidence type="ECO:0008006" key="4">
    <source>
        <dbReference type="Google" id="ProtNLM"/>
    </source>
</evidence>
<keyword evidence="3" id="KW-1185">Reference proteome</keyword>
<comment type="caution">
    <text evidence="2">The sequence shown here is derived from an EMBL/GenBank/DDBJ whole genome shotgun (WGS) entry which is preliminary data.</text>
</comment>
<gene>
    <name evidence="2" type="ORF">EGW08_003180</name>
</gene>
<dbReference type="Pfam" id="PF00995">
    <property type="entry name" value="Sec1"/>
    <property type="match status" value="1"/>
</dbReference>
<dbReference type="SUPFAM" id="SSF56815">
    <property type="entry name" value="Sec1/munc18-like (SM) proteins"/>
    <property type="match status" value="1"/>
</dbReference>
<dbReference type="OrthoDB" id="10262528at2759"/>
<sequence>MDLQELSKLLKTQLAHLLVSIPDAKDVVLDPDLMKPLDRVAGITFLKEHGVSKIFKLEPNQKSLPGCGKRVYIVRPRLVTMKYIADHINTEIAKGERRSYKIVMVPRKLHVCEMILESEGVMGHITIDEFPLELFPLDSDLLSLELPEFFTSFYLDNDTTWLHTVASSLVNLQRLFGRAPNIYAIGKGAKMVHELMETMFETHKDRKDKTFHIGQIFLVDRDIDYISLLCSPMTYEALLDESFGINCGMIDFDGEVTGDGKGTKMLLTSQDEIYTQIRDCHFSQMFSYMRDTAKKLQELENKKNNLQSVGDMRKFVGNDLRVLKQQQKLLSTHISASEAILKMKGKTDFEDFIKTEHNLLEGIENKENMTYIEDCIQKQFSPILTLRLMCLASLTQEGLSQREYKALKTQFLHSHGFEHLVTMFRLKKLGLLTEQESSQSSMRPAAVKVPAVSAKKSNFRALNRKLGLIPNAEEINLQHPNSLSYVFSGAYTPVPCKLVEQILTRDTLIGLEDVGRMCGGLYADVKIKSQVSSMPGPSNPAMKVILVFFLGGCTFSEITALRLVAKLHGYKIIVATTAITTSSRFIESLVEKVNR</sequence>
<dbReference type="STRING" id="188477.A0A433U5E7"/>
<dbReference type="Proteomes" id="UP000271974">
    <property type="component" value="Unassembled WGS sequence"/>
</dbReference>
<evidence type="ECO:0000313" key="2">
    <source>
        <dbReference type="EMBL" id="RUS89069.1"/>
    </source>
</evidence>
<dbReference type="InterPro" id="IPR027482">
    <property type="entry name" value="Sec1-like_dom2"/>
</dbReference>
<accession>A0A433U5E7</accession>
<dbReference type="PIRSF" id="PIRSF005715">
    <property type="entry name" value="VPS45_Sec1"/>
    <property type="match status" value="1"/>
</dbReference>
<comment type="similarity">
    <text evidence="1">Belongs to the STXBP/unc-18/SEC1 family.</text>
</comment>
<dbReference type="PANTHER" id="PTHR11679">
    <property type="entry name" value="VESICLE PROTEIN SORTING-ASSOCIATED"/>
    <property type="match status" value="1"/>
</dbReference>
<reference evidence="2 3" key="1">
    <citation type="submission" date="2019-01" db="EMBL/GenBank/DDBJ databases">
        <title>A draft genome assembly of the solar-powered sea slug Elysia chlorotica.</title>
        <authorList>
            <person name="Cai H."/>
            <person name="Li Q."/>
            <person name="Fang X."/>
            <person name="Li J."/>
            <person name="Curtis N.E."/>
            <person name="Altenburger A."/>
            <person name="Shibata T."/>
            <person name="Feng M."/>
            <person name="Maeda T."/>
            <person name="Schwartz J.A."/>
            <person name="Shigenobu S."/>
            <person name="Lundholm N."/>
            <person name="Nishiyama T."/>
            <person name="Yang H."/>
            <person name="Hasebe M."/>
            <person name="Li S."/>
            <person name="Pierce S.K."/>
            <person name="Wang J."/>
        </authorList>
    </citation>
    <scope>NUCLEOTIDE SEQUENCE [LARGE SCALE GENOMIC DNA]</scope>
    <source>
        <strain evidence="2">EC2010</strain>
        <tissue evidence="2">Whole organism of an adult</tissue>
    </source>
</reference>